<gene>
    <name evidence="9" type="ORF">TCAP_05362</name>
</gene>
<name>A0A2K3QAW2_9HYPO</name>
<feature type="transmembrane region" description="Helical" evidence="7">
    <location>
        <begin position="159"/>
        <end position="181"/>
    </location>
</feature>
<feature type="region of interest" description="Disordered" evidence="6">
    <location>
        <begin position="418"/>
        <end position="440"/>
    </location>
</feature>
<dbReference type="Gene3D" id="1.20.1250.20">
    <property type="entry name" value="MFS general substrate transporter like domains"/>
    <property type="match status" value="2"/>
</dbReference>
<evidence type="ECO:0000259" key="8">
    <source>
        <dbReference type="PROSITE" id="PS50850"/>
    </source>
</evidence>
<dbReference type="Proteomes" id="UP000236621">
    <property type="component" value="Unassembled WGS sequence"/>
</dbReference>
<dbReference type="PANTHER" id="PTHR23506">
    <property type="entry name" value="GH10249P"/>
    <property type="match status" value="1"/>
</dbReference>
<evidence type="ECO:0000313" key="10">
    <source>
        <dbReference type="Proteomes" id="UP000236621"/>
    </source>
</evidence>
<feature type="transmembrane region" description="Helical" evidence="7">
    <location>
        <begin position="316"/>
        <end position="335"/>
    </location>
</feature>
<organism evidence="9 10">
    <name type="scientific">Tolypocladium capitatum</name>
    <dbReference type="NCBI Taxonomy" id="45235"/>
    <lineage>
        <taxon>Eukaryota</taxon>
        <taxon>Fungi</taxon>
        <taxon>Dikarya</taxon>
        <taxon>Ascomycota</taxon>
        <taxon>Pezizomycotina</taxon>
        <taxon>Sordariomycetes</taxon>
        <taxon>Hypocreomycetidae</taxon>
        <taxon>Hypocreales</taxon>
        <taxon>Ophiocordycipitaceae</taxon>
        <taxon>Tolypocladium</taxon>
    </lineage>
</organism>
<feature type="region of interest" description="Disordered" evidence="6">
    <location>
        <begin position="504"/>
        <end position="529"/>
    </location>
</feature>
<dbReference type="GO" id="GO:0016020">
    <property type="term" value="C:membrane"/>
    <property type="evidence" value="ECO:0007669"/>
    <property type="project" value="UniProtKB-SubCell"/>
</dbReference>
<feature type="region of interest" description="Disordered" evidence="6">
    <location>
        <begin position="548"/>
        <end position="576"/>
    </location>
</feature>
<dbReference type="STRING" id="45235.A0A2K3QAW2"/>
<feature type="transmembrane region" description="Helical" evidence="7">
    <location>
        <begin position="129"/>
        <end position="147"/>
    </location>
</feature>
<feature type="transmembrane region" description="Helical" evidence="7">
    <location>
        <begin position="286"/>
        <end position="304"/>
    </location>
</feature>
<evidence type="ECO:0000256" key="7">
    <source>
        <dbReference type="SAM" id="Phobius"/>
    </source>
</evidence>
<feature type="compositionally biased region" description="Basic residues" evidence="6">
    <location>
        <begin position="419"/>
        <end position="429"/>
    </location>
</feature>
<dbReference type="InterPro" id="IPR050930">
    <property type="entry name" value="MFS_Vesicular_Transporter"/>
</dbReference>
<dbReference type="PANTHER" id="PTHR23506:SF23">
    <property type="entry name" value="GH10249P"/>
    <property type="match status" value="1"/>
</dbReference>
<keyword evidence="2" id="KW-0813">Transport</keyword>
<dbReference type="SUPFAM" id="SSF103473">
    <property type="entry name" value="MFS general substrate transporter"/>
    <property type="match status" value="1"/>
</dbReference>
<evidence type="ECO:0000313" key="9">
    <source>
        <dbReference type="EMBL" id="PNY24690.1"/>
    </source>
</evidence>
<dbReference type="EMBL" id="NRSZ01000854">
    <property type="protein sequence ID" value="PNY24690.1"/>
    <property type="molecule type" value="Genomic_DNA"/>
</dbReference>
<dbReference type="InterPro" id="IPR020846">
    <property type="entry name" value="MFS_dom"/>
</dbReference>
<sequence length="576" mass="60465">MAPSMLSEATRQRKRPILLGLRSSTTLLVSSVAMATFTDLFPYAILVPVMPFALPDRAGVPTSHVQYWMSISLAAFGASVMVFSPLWGYLADRIQKRRTLMIAGLFLLTASTLLLTFMHNVTMMVAGRVLQGMTGALTWSVGLALVVDSVDMKGLGQAMGWVGAAMSWAALLAPALGGVVFSRCGWYQVWAMCYALIAGDIVLRLVIIEKKHAKKWETADAEQAGASDDVAGRTISDAARVGDWESSTKANEETRQSSGAATGKIGTAFDAIVPLEVGLLFNWDSIGAGLIFIPFIIPTLFGPVVGWMSDRYGPKWLTTFGFFFMTPFLVCMRFVSEDSMAHKVMLCGLLLGVGVGVSFTVGPLMAEITWSVKSAKQPSDDRPEPIALAYALYNVAFSGGALIGPLLDRFPAAYASRNGRGRATKHRRAPAALPGPRGRVHAAAPGAVAAAGGRVPEHCAGKLRGGAGAAVRAGPVRRADAGNAGAECGRGCVVERGRADVHDEQGRCCGSRDAGGGRGAARGRRRGAADGQGPVALVWAVGADAAAQGAGSVGRGGGTRRAAAGLGECRHDWSRD</sequence>
<feature type="transmembrane region" description="Helical" evidence="7">
    <location>
        <begin position="99"/>
        <end position="117"/>
    </location>
</feature>
<feature type="transmembrane region" description="Helical" evidence="7">
    <location>
        <begin position="386"/>
        <end position="407"/>
    </location>
</feature>
<evidence type="ECO:0000256" key="3">
    <source>
        <dbReference type="ARBA" id="ARBA00022692"/>
    </source>
</evidence>
<dbReference type="PROSITE" id="PS50850">
    <property type="entry name" value="MFS"/>
    <property type="match status" value="1"/>
</dbReference>
<dbReference type="OrthoDB" id="5086884at2759"/>
<comment type="caution">
    <text evidence="9">The sequence shown here is derived from an EMBL/GenBank/DDBJ whole genome shotgun (WGS) entry which is preliminary data.</text>
</comment>
<proteinExistence type="predicted"/>
<evidence type="ECO:0000256" key="2">
    <source>
        <dbReference type="ARBA" id="ARBA00022448"/>
    </source>
</evidence>
<feature type="transmembrane region" description="Helical" evidence="7">
    <location>
        <begin position="187"/>
        <end position="207"/>
    </location>
</feature>
<feature type="transmembrane region" description="Helical" evidence="7">
    <location>
        <begin position="21"/>
        <end position="45"/>
    </location>
</feature>
<feature type="transmembrane region" description="Helical" evidence="7">
    <location>
        <begin position="347"/>
        <end position="366"/>
    </location>
</feature>
<dbReference type="AlphaFoldDB" id="A0A2K3QAW2"/>
<feature type="domain" description="Major facilitator superfamily (MFS) profile" evidence="8">
    <location>
        <begin position="28"/>
        <end position="464"/>
    </location>
</feature>
<evidence type="ECO:0000256" key="5">
    <source>
        <dbReference type="ARBA" id="ARBA00023136"/>
    </source>
</evidence>
<keyword evidence="4 7" id="KW-1133">Transmembrane helix</keyword>
<feature type="transmembrane region" description="Helical" evidence="7">
    <location>
        <begin position="65"/>
        <end position="87"/>
    </location>
</feature>
<keyword evidence="3 7" id="KW-0812">Transmembrane</keyword>
<dbReference type="CDD" id="cd17325">
    <property type="entry name" value="MFS_MdtG_SLC18_like"/>
    <property type="match status" value="1"/>
</dbReference>
<evidence type="ECO:0000256" key="6">
    <source>
        <dbReference type="SAM" id="MobiDB-lite"/>
    </source>
</evidence>
<dbReference type="GO" id="GO:0022857">
    <property type="term" value="F:transmembrane transporter activity"/>
    <property type="evidence" value="ECO:0007669"/>
    <property type="project" value="InterPro"/>
</dbReference>
<evidence type="ECO:0000256" key="1">
    <source>
        <dbReference type="ARBA" id="ARBA00004141"/>
    </source>
</evidence>
<keyword evidence="10" id="KW-1185">Reference proteome</keyword>
<accession>A0A2K3QAW2</accession>
<evidence type="ECO:0000256" key="4">
    <source>
        <dbReference type="ARBA" id="ARBA00022989"/>
    </source>
</evidence>
<comment type="subcellular location">
    <subcellularLocation>
        <location evidence="1">Membrane</location>
        <topology evidence="1">Multi-pass membrane protein</topology>
    </subcellularLocation>
</comment>
<protein>
    <submittedName>
        <fullName evidence="9">MFS-type transporter</fullName>
    </submittedName>
</protein>
<dbReference type="InterPro" id="IPR036259">
    <property type="entry name" value="MFS_trans_sf"/>
</dbReference>
<reference evidence="9 10" key="1">
    <citation type="submission" date="2017-08" db="EMBL/GenBank/DDBJ databases">
        <title>Harnessing the power of phylogenomics to disentangle the directionality and signatures of interkingdom host jumping in the parasitic fungal genus Tolypocladium.</title>
        <authorList>
            <person name="Quandt C.A."/>
            <person name="Patterson W."/>
            <person name="Spatafora J.W."/>
        </authorList>
    </citation>
    <scope>NUCLEOTIDE SEQUENCE [LARGE SCALE GENOMIC DNA]</scope>
    <source>
        <strain evidence="9 10">CBS 113982</strain>
    </source>
</reference>
<dbReference type="InterPro" id="IPR011701">
    <property type="entry name" value="MFS"/>
</dbReference>
<keyword evidence="5 7" id="KW-0472">Membrane</keyword>
<dbReference type="Pfam" id="PF07690">
    <property type="entry name" value="MFS_1"/>
    <property type="match status" value="2"/>
</dbReference>